<name>A0A9W8Y2B4_9PLEO</name>
<feature type="coiled-coil region" evidence="1">
    <location>
        <begin position="309"/>
        <end position="398"/>
    </location>
</feature>
<comment type="caution">
    <text evidence="2">The sequence shown here is derived from an EMBL/GenBank/DDBJ whole genome shotgun (WGS) entry which is preliminary data.</text>
</comment>
<protein>
    <submittedName>
        <fullName evidence="2">Uncharacterized protein</fullName>
    </submittedName>
</protein>
<evidence type="ECO:0000313" key="3">
    <source>
        <dbReference type="Proteomes" id="UP001140560"/>
    </source>
</evidence>
<evidence type="ECO:0000313" key="2">
    <source>
        <dbReference type="EMBL" id="KAJ4364721.1"/>
    </source>
</evidence>
<proteinExistence type="predicted"/>
<accession>A0A9W8Y2B4</accession>
<reference evidence="2" key="1">
    <citation type="submission" date="2022-10" db="EMBL/GenBank/DDBJ databases">
        <title>Tapping the CABI collections for fungal endophytes: first genome assemblies for Collariella, Neodidymelliopsis, Ascochyta clinopodiicola, Didymella pomorum, Didymosphaeria variabile, Neocosmospora piperis and Neocucurbitaria cava.</title>
        <authorList>
            <person name="Hill R."/>
        </authorList>
    </citation>
    <scope>NUCLEOTIDE SEQUENCE</scope>
    <source>
        <strain evidence="2">IMI 356814</strain>
    </source>
</reference>
<evidence type="ECO:0000256" key="1">
    <source>
        <dbReference type="SAM" id="Coils"/>
    </source>
</evidence>
<dbReference type="OrthoDB" id="10618898at2759"/>
<gene>
    <name evidence="2" type="ORF">N0V83_009318</name>
</gene>
<keyword evidence="3" id="KW-1185">Reference proteome</keyword>
<dbReference type="AlphaFoldDB" id="A0A9W8Y2B4"/>
<dbReference type="Proteomes" id="UP001140560">
    <property type="component" value="Unassembled WGS sequence"/>
</dbReference>
<keyword evidence="1" id="KW-0175">Coiled coil</keyword>
<organism evidence="2 3">
    <name type="scientific">Neocucurbitaria cava</name>
    <dbReference type="NCBI Taxonomy" id="798079"/>
    <lineage>
        <taxon>Eukaryota</taxon>
        <taxon>Fungi</taxon>
        <taxon>Dikarya</taxon>
        <taxon>Ascomycota</taxon>
        <taxon>Pezizomycotina</taxon>
        <taxon>Dothideomycetes</taxon>
        <taxon>Pleosporomycetidae</taxon>
        <taxon>Pleosporales</taxon>
        <taxon>Pleosporineae</taxon>
        <taxon>Cucurbitariaceae</taxon>
        <taxon>Neocucurbitaria</taxon>
    </lineage>
</organism>
<dbReference type="EMBL" id="JAPEUY010000017">
    <property type="protein sequence ID" value="KAJ4364721.1"/>
    <property type="molecule type" value="Genomic_DNA"/>
</dbReference>
<sequence>MVHWDEMERNGSLIATQEIPLTTFRGVCLHILASMHIEVLSGLANGDLARQYALGDPVLETLYGTSTSKEITSWMKNGEDASPSLYGRTLVDQDGVPPTPEEKLKIVTILRQYLSCDEAYIDMALQIDERPSQSSSQYRNRKEDIVNGRHAYLSRDGGRVESRVHRARAFCDAAEKLCKSSNPAKNVAWFYIGRSSVPGDRIDHHDEGKASFLMDLLARIADILFEGRFQIETFILAYLANEEESILGEILLTGIASAYHDLGTGMCIHPAGLNNNSARMDNVTKTESAKIWKRCVEFREQNTPYFANMERSFNNLKKESKLAEEWEAQRDREILELQKERDRLRPDYESLIKRIQEELDSIDEELLGGLGPCADTFIQRLTSRKEKLEADARRWDDSTPSPTLH</sequence>